<dbReference type="EMBL" id="FRCJ01000001">
    <property type="protein sequence ID" value="SHL88843.1"/>
    <property type="molecule type" value="Genomic_DNA"/>
</dbReference>
<dbReference type="AlphaFoldDB" id="A0A1M7EAR9"/>
<evidence type="ECO:0000313" key="2">
    <source>
        <dbReference type="Proteomes" id="UP000184280"/>
    </source>
</evidence>
<gene>
    <name evidence="1" type="ORF">SAMN04488494_1015</name>
</gene>
<sequence>MRKKEEKIFITDNPLAQSSLKNDVLKAFERCNKLETLVKDFGLPLTREIVSDCLTLRKETKQIPAEGTAKFVGEKSEAERFQKEFVPVEVWANSEHIQAAFDAMLQEVNAQGGRTADIVQRKESLKSGFNKLLEDIYGVFHVNLLTIKTDALLRYFDIESEKIILVSDFDERLKADTATYATTEGAKSACVLHREIAKQLNTLADLMKNVPRNEFAEELDKLFYQSEDGTIQATPIDYDLFT</sequence>
<organism evidence="1 2">
    <name type="scientific">Xylanibacter ruminicola</name>
    <name type="common">Prevotella ruminicola</name>
    <dbReference type="NCBI Taxonomy" id="839"/>
    <lineage>
        <taxon>Bacteria</taxon>
        <taxon>Pseudomonadati</taxon>
        <taxon>Bacteroidota</taxon>
        <taxon>Bacteroidia</taxon>
        <taxon>Bacteroidales</taxon>
        <taxon>Prevotellaceae</taxon>
        <taxon>Xylanibacter</taxon>
    </lineage>
</organism>
<dbReference type="Proteomes" id="UP000184280">
    <property type="component" value="Unassembled WGS sequence"/>
</dbReference>
<proteinExistence type="predicted"/>
<reference evidence="1 2" key="1">
    <citation type="submission" date="2016-11" db="EMBL/GenBank/DDBJ databases">
        <authorList>
            <person name="Jaros S."/>
            <person name="Januszkiewicz K."/>
            <person name="Wedrychowicz H."/>
        </authorList>
    </citation>
    <scope>NUCLEOTIDE SEQUENCE [LARGE SCALE GENOMIC DNA]</scope>
    <source>
        <strain evidence="1 2">BPI-34</strain>
    </source>
</reference>
<evidence type="ECO:0000313" key="1">
    <source>
        <dbReference type="EMBL" id="SHL88843.1"/>
    </source>
</evidence>
<protein>
    <submittedName>
        <fullName evidence="1">Uncharacterized protein</fullName>
    </submittedName>
</protein>
<name>A0A1M7EAR9_XYLRU</name>
<dbReference type="RefSeq" id="WP_073043264.1">
    <property type="nucleotide sequence ID" value="NZ_FOLF01000003.1"/>
</dbReference>
<accession>A0A1M7EAR9</accession>